<gene>
    <name evidence="3" type="ORF">PIBRA_LOCUS11027</name>
</gene>
<name>A0A9P0TWS6_PIEBR</name>
<feature type="chain" id="PRO_5040459464" evidence="2">
    <location>
        <begin position="26"/>
        <end position="552"/>
    </location>
</feature>
<comment type="caution">
    <text evidence="3">The sequence shown here is derived from an EMBL/GenBank/DDBJ whole genome shotgun (WGS) entry which is preliminary data.</text>
</comment>
<dbReference type="AlphaFoldDB" id="A0A9P0TWS6"/>
<feature type="compositionally biased region" description="Polar residues" evidence="1">
    <location>
        <begin position="203"/>
        <end position="213"/>
    </location>
</feature>
<proteinExistence type="predicted"/>
<dbReference type="Proteomes" id="UP001152562">
    <property type="component" value="Unassembled WGS sequence"/>
</dbReference>
<feature type="region of interest" description="Disordered" evidence="1">
    <location>
        <begin position="493"/>
        <end position="544"/>
    </location>
</feature>
<evidence type="ECO:0000313" key="3">
    <source>
        <dbReference type="EMBL" id="CAH4034893.1"/>
    </source>
</evidence>
<feature type="region of interest" description="Disordered" evidence="1">
    <location>
        <begin position="203"/>
        <end position="223"/>
    </location>
</feature>
<dbReference type="EMBL" id="CALOZG010000042">
    <property type="protein sequence ID" value="CAH4034893.1"/>
    <property type="molecule type" value="Genomic_DNA"/>
</dbReference>
<organism evidence="3 4">
    <name type="scientific">Pieris brassicae</name>
    <name type="common">White butterfly</name>
    <name type="synonym">Large white butterfly</name>
    <dbReference type="NCBI Taxonomy" id="7116"/>
    <lineage>
        <taxon>Eukaryota</taxon>
        <taxon>Metazoa</taxon>
        <taxon>Ecdysozoa</taxon>
        <taxon>Arthropoda</taxon>
        <taxon>Hexapoda</taxon>
        <taxon>Insecta</taxon>
        <taxon>Pterygota</taxon>
        <taxon>Neoptera</taxon>
        <taxon>Endopterygota</taxon>
        <taxon>Lepidoptera</taxon>
        <taxon>Glossata</taxon>
        <taxon>Ditrysia</taxon>
        <taxon>Papilionoidea</taxon>
        <taxon>Pieridae</taxon>
        <taxon>Pierinae</taxon>
        <taxon>Pieris</taxon>
    </lineage>
</organism>
<evidence type="ECO:0000256" key="2">
    <source>
        <dbReference type="SAM" id="SignalP"/>
    </source>
</evidence>
<protein>
    <submittedName>
        <fullName evidence="3">Uncharacterized protein</fullName>
    </submittedName>
</protein>
<reference evidence="3" key="1">
    <citation type="submission" date="2022-05" db="EMBL/GenBank/DDBJ databases">
        <authorList>
            <person name="Okamura Y."/>
        </authorList>
    </citation>
    <scope>NUCLEOTIDE SEQUENCE</scope>
</reference>
<sequence length="552" mass="62288">MDLVNRINIVLILLVFKEIIGSNEAQGLSDTIINELYKKYKEACTRDGDFVILRRQFDQNQLFEIHVKKLKEVNGYKLHNLMIKGKVRSGSPFIYINNPVESKMPNAYLTLEEFKEALTKRVQKHKKTTLNFIDVFFTTKKPKKHFHMNSSTILKNATNVVKDTTNLIRPSLKSSFKEENVSNSITSTKPATPEKLLETTNILNSSTTANKPDSSTDETTKSTLKTSVTTVKIEDLMFLRTLPMNYTYTEIENYSNMSVSSKAYKNNTVIPINMTTPIIEAQINDTKHKNVSHLLKEQQKLNKNVVISVGSMPINTTNLKDKGVMSYSNKTNEKQMKDVVNMTKDYPSTKIERNGTYNLNVTILTSPEIDTKSLPSASSIINSTSASKLPNVTVTHNMPLLFDTHKSNDITIEVLSTNYTQVFQNHRDLTTEQTIITKLLKPKINNENNTENTKIDTIITVATKGITKVINESITFTNDATELTAKSSNLITSTNTSTTETSKRVPKRKVTTETSTIRTPWRRRTSMRSTTKSTTNTKRSTLGRPLVFMGGP</sequence>
<evidence type="ECO:0000256" key="1">
    <source>
        <dbReference type="SAM" id="MobiDB-lite"/>
    </source>
</evidence>
<feature type="compositionally biased region" description="Low complexity" evidence="1">
    <location>
        <begin position="527"/>
        <end position="540"/>
    </location>
</feature>
<evidence type="ECO:0000313" key="4">
    <source>
        <dbReference type="Proteomes" id="UP001152562"/>
    </source>
</evidence>
<accession>A0A9P0TWS6</accession>
<keyword evidence="2" id="KW-0732">Signal</keyword>
<feature type="signal peptide" evidence="2">
    <location>
        <begin position="1"/>
        <end position="25"/>
    </location>
</feature>
<keyword evidence="4" id="KW-1185">Reference proteome</keyword>